<organism evidence="3 4">
    <name type="scientific">Cepphus grylle</name>
    <name type="common">Black guillemot</name>
    <name type="synonym">Alca grylle</name>
    <dbReference type="NCBI Taxonomy" id="28697"/>
    <lineage>
        <taxon>Eukaryota</taxon>
        <taxon>Metazoa</taxon>
        <taxon>Chordata</taxon>
        <taxon>Craniata</taxon>
        <taxon>Vertebrata</taxon>
        <taxon>Euteleostomi</taxon>
        <taxon>Archelosauria</taxon>
        <taxon>Archosauria</taxon>
        <taxon>Dinosauria</taxon>
        <taxon>Saurischia</taxon>
        <taxon>Theropoda</taxon>
        <taxon>Coelurosauria</taxon>
        <taxon>Aves</taxon>
        <taxon>Neognathae</taxon>
        <taxon>Neoaves</taxon>
        <taxon>Charadriiformes</taxon>
        <taxon>Alcidae</taxon>
        <taxon>Cepphus</taxon>
    </lineage>
</organism>
<dbReference type="InterPro" id="IPR026700">
    <property type="entry name" value="CCDC142"/>
</dbReference>
<feature type="non-terminal residue" evidence="3">
    <location>
        <position position="1"/>
    </location>
</feature>
<feature type="signal peptide" evidence="1">
    <location>
        <begin position="1"/>
        <end position="23"/>
    </location>
</feature>
<name>A0A7L3REV9_CEPGR</name>
<evidence type="ECO:0000256" key="1">
    <source>
        <dbReference type="SAM" id="SignalP"/>
    </source>
</evidence>
<reference evidence="3 4" key="1">
    <citation type="submission" date="2019-09" db="EMBL/GenBank/DDBJ databases">
        <title>Bird 10,000 Genomes (B10K) Project - Family phase.</title>
        <authorList>
            <person name="Zhang G."/>
        </authorList>
    </citation>
    <scope>NUCLEOTIDE SEQUENCE [LARGE SCALE GENOMIC DNA]</scope>
    <source>
        <strain evidence="3">OUT-0020</strain>
        <tissue evidence="3">Liver</tissue>
    </source>
</reference>
<dbReference type="PANTHER" id="PTHR21436">
    <property type="entry name" value="COILED-COIL DOMAIN-CONTAINING PROTEIN 142"/>
    <property type="match status" value="1"/>
</dbReference>
<dbReference type="EMBL" id="VZUD01000029">
    <property type="protein sequence ID" value="NXV13913.1"/>
    <property type="molecule type" value="Genomic_DNA"/>
</dbReference>
<sequence length="202" mass="21988">GRPPGSPCLRLQVLGCCLATAQAACSWLMGRACRYLAAWALPQFLLVTQGDLQLLKTETDRLVVLVSGTFPEPGDAPPQLPPTPLSHQEHQLCEQIRSMAAGIQLFSGDVLKMFSTNCKRMSAEIFDQTMPLGKHWRVGLRADLPSSPSEYAAAAAQAVLGQVLQGAQLLPRDAQAPALARVTTAFLEAWMDHILAQRIKFR</sequence>
<accession>A0A7L3REV9</accession>
<dbReference type="PANTHER" id="PTHR21436:SF2">
    <property type="entry name" value="COILED-COIL DOMAIN-CONTAINING PROTEIN 142"/>
    <property type="match status" value="1"/>
</dbReference>
<evidence type="ECO:0000313" key="3">
    <source>
        <dbReference type="EMBL" id="NXV13913.1"/>
    </source>
</evidence>
<feature type="non-terminal residue" evidence="3">
    <location>
        <position position="202"/>
    </location>
</feature>
<proteinExistence type="predicted"/>
<protein>
    <submittedName>
        <fullName evidence="3">CC142 protein</fullName>
    </submittedName>
</protein>
<feature type="domain" description="Coiled-coil protein 142 C-terminal" evidence="2">
    <location>
        <begin position="10"/>
        <end position="201"/>
    </location>
</feature>
<gene>
    <name evidence="3" type="primary">Ccdc142</name>
    <name evidence="3" type="ORF">CEPGRY_R15908</name>
</gene>
<dbReference type="Pfam" id="PF14923">
    <property type="entry name" value="CCDC142"/>
    <property type="match status" value="1"/>
</dbReference>
<dbReference type="AlphaFoldDB" id="A0A7L3REV9"/>
<keyword evidence="1" id="KW-0732">Signal</keyword>
<feature type="chain" id="PRO_5029780060" evidence="1">
    <location>
        <begin position="24"/>
        <end position="202"/>
    </location>
</feature>
<dbReference type="InterPro" id="IPR055350">
    <property type="entry name" value="CCDC142_C"/>
</dbReference>
<keyword evidence="4" id="KW-1185">Reference proteome</keyword>
<dbReference type="Proteomes" id="UP000578766">
    <property type="component" value="Unassembled WGS sequence"/>
</dbReference>
<evidence type="ECO:0000259" key="2">
    <source>
        <dbReference type="Pfam" id="PF14923"/>
    </source>
</evidence>
<comment type="caution">
    <text evidence="3">The sequence shown here is derived from an EMBL/GenBank/DDBJ whole genome shotgun (WGS) entry which is preliminary data.</text>
</comment>
<evidence type="ECO:0000313" key="4">
    <source>
        <dbReference type="Proteomes" id="UP000578766"/>
    </source>
</evidence>